<dbReference type="GeneID" id="103659419"/>
<comment type="catalytic activity">
    <reaction evidence="1">
        <text>[protein]-peptidylproline (omega=180) = [protein]-peptidylproline (omega=0)</text>
        <dbReference type="Rhea" id="RHEA:16237"/>
        <dbReference type="Rhea" id="RHEA-COMP:10747"/>
        <dbReference type="Rhea" id="RHEA-COMP:10748"/>
        <dbReference type="ChEBI" id="CHEBI:83833"/>
        <dbReference type="ChEBI" id="CHEBI:83834"/>
        <dbReference type="EC" id="5.2.1.8"/>
    </reaction>
</comment>
<dbReference type="KEGG" id="umr:103659419"/>
<dbReference type="FunFam" id="2.40.100.10:FF:000023">
    <property type="entry name" value="Peptidyl-prolyl cis-trans isomerase"/>
    <property type="match status" value="1"/>
</dbReference>
<keyword evidence="1" id="KW-0413">Isomerase</keyword>
<name>A0A8M1GLU4_URSMA</name>
<gene>
    <name evidence="4" type="primary">LOC103659419</name>
</gene>
<dbReference type="PANTHER" id="PTHR11071">
    <property type="entry name" value="PEPTIDYL-PROLYL CIS-TRANS ISOMERASE"/>
    <property type="match status" value="1"/>
</dbReference>
<dbReference type="Proteomes" id="UP000261680">
    <property type="component" value="Unplaced"/>
</dbReference>
<feature type="domain" description="PPIase cyclophilin-type" evidence="2">
    <location>
        <begin position="70"/>
        <end position="226"/>
    </location>
</feature>
<dbReference type="PRINTS" id="PR00153">
    <property type="entry name" value="CSAPPISMRASE"/>
</dbReference>
<sequence>MNNYHLFLLMHLRITLVLVDLDQIGRGSASSYKWKSHLQRLSSSVDQQTSLATCPRAAPCHTAVVNPTVFFDITVADKPFGQGLLQAVYKVPKTVENSHALSTGEKGFGYKWFCFHRIIQGILCQDGDFTCHNGTGGKSTIYGEKSEDENIILKHMDPGILSMANAGPNTNCSQLFICTAVTEWLDAKHVVFSKVKEGMNTAEAMKHSGSRNSKTSKKITITNCGQIYKFDLCSILTISPFLL</sequence>
<dbReference type="OrthoDB" id="193499at2759"/>
<feature type="chain" id="PRO_5035489019" description="Peptidyl-prolyl cis-trans isomerase" evidence="1">
    <location>
        <begin position="22"/>
        <end position="243"/>
    </location>
</feature>
<evidence type="ECO:0000256" key="1">
    <source>
        <dbReference type="RuleBase" id="RU363019"/>
    </source>
</evidence>
<evidence type="ECO:0000313" key="3">
    <source>
        <dbReference type="Proteomes" id="UP000261680"/>
    </source>
</evidence>
<dbReference type="Gene3D" id="2.40.100.10">
    <property type="entry name" value="Cyclophilin-like"/>
    <property type="match status" value="1"/>
</dbReference>
<dbReference type="SUPFAM" id="SSF50891">
    <property type="entry name" value="Cyclophilin-like"/>
    <property type="match status" value="1"/>
</dbReference>
<dbReference type="GO" id="GO:0006457">
    <property type="term" value="P:protein folding"/>
    <property type="evidence" value="ECO:0007669"/>
    <property type="project" value="TreeGrafter"/>
</dbReference>
<comment type="similarity">
    <text evidence="1">Belongs to the cyclophilin-type PPIase family.</text>
</comment>
<keyword evidence="1" id="KW-0732">Signal</keyword>
<dbReference type="InterPro" id="IPR002130">
    <property type="entry name" value="Cyclophilin-type_PPIase_dom"/>
</dbReference>
<dbReference type="GO" id="GO:0016018">
    <property type="term" value="F:cyclosporin A binding"/>
    <property type="evidence" value="ECO:0007669"/>
    <property type="project" value="TreeGrafter"/>
</dbReference>
<feature type="signal peptide" evidence="1">
    <location>
        <begin position="1"/>
        <end position="21"/>
    </location>
</feature>
<keyword evidence="1" id="KW-0697">Rotamase</keyword>
<dbReference type="InterPro" id="IPR029000">
    <property type="entry name" value="Cyclophilin-like_dom_sf"/>
</dbReference>
<reference evidence="4" key="1">
    <citation type="submission" date="2025-08" db="UniProtKB">
        <authorList>
            <consortium name="RefSeq"/>
        </authorList>
    </citation>
    <scope>IDENTIFICATION</scope>
    <source>
        <tissue evidence="4">Whole blood</tissue>
    </source>
</reference>
<dbReference type="GO" id="GO:0003755">
    <property type="term" value="F:peptidyl-prolyl cis-trans isomerase activity"/>
    <property type="evidence" value="ECO:0007669"/>
    <property type="project" value="UniProtKB-UniRule"/>
</dbReference>
<dbReference type="RefSeq" id="XP_040495737.1">
    <property type="nucleotide sequence ID" value="XM_040639803.1"/>
</dbReference>
<dbReference type="EC" id="5.2.1.8" evidence="1"/>
<keyword evidence="3" id="KW-1185">Reference proteome</keyword>
<dbReference type="AlphaFoldDB" id="A0A8M1GLU4"/>
<evidence type="ECO:0000313" key="4">
    <source>
        <dbReference type="RefSeq" id="XP_040495737.1"/>
    </source>
</evidence>
<dbReference type="Pfam" id="PF00160">
    <property type="entry name" value="Pro_isomerase"/>
    <property type="match status" value="1"/>
</dbReference>
<protein>
    <recommendedName>
        <fullName evidence="1">Peptidyl-prolyl cis-trans isomerase</fullName>
        <shortName evidence="1">PPIase</shortName>
        <ecNumber evidence="1">5.2.1.8</ecNumber>
    </recommendedName>
</protein>
<organism evidence="3 4">
    <name type="scientific">Ursus maritimus</name>
    <name type="common">Polar bear</name>
    <name type="synonym">Thalarctos maritimus</name>
    <dbReference type="NCBI Taxonomy" id="29073"/>
    <lineage>
        <taxon>Eukaryota</taxon>
        <taxon>Metazoa</taxon>
        <taxon>Chordata</taxon>
        <taxon>Craniata</taxon>
        <taxon>Vertebrata</taxon>
        <taxon>Euteleostomi</taxon>
        <taxon>Mammalia</taxon>
        <taxon>Eutheria</taxon>
        <taxon>Laurasiatheria</taxon>
        <taxon>Carnivora</taxon>
        <taxon>Caniformia</taxon>
        <taxon>Ursidae</taxon>
        <taxon>Ursus</taxon>
    </lineage>
</organism>
<dbReference type="GO" id="GO:0005737">
    <property type="term" value="C:cytoplasm"/>
    <property type="evidence" value="ECO:0007669"/>
    <property type="project" value="TreeGrafter"/>
</dbReference>
<dbReference type="PANTHER" id="PTHR11071:SF490">
    <property type="entry name" value="PEPTIDYL-PROLYL CIS-TRANS ISOMERASE A"/>
    <property type="match status" value="1"/>
</dbReference>
<proteinExistence type="inferred from homology"/>
<comment type="function">
    <text evidence="1">PPIases accelerate the folding of proteins. It catalyzes the cis-trans isomerization of proline imidic peptide bonds in oligopeptides.</text>
</comment>
<accession>A0A8M1GLU4</accession>
<dbReference type="PROSITE" id="PS50072">
    <property type="entry name" value="CSA_PPIASE_2"/>
    <property type="match status" value="1"/>
</dbReference>
<evidence type="ECO:0000259" key="2">
    <source>
        <dbReference type="PROSITE" id="PS50072"/>
    </source>
</evidence>